<dbReference type="Pfam" id="PF07751">
    <property type="entry name" value="Abi_2"/>
    <property type="match status" value="1"/>
</dbReference>
<gene>
    <name evidence="1" type="ORF">BECKFW1821A_GA0114235_11356</name>
</gene>
<protein>
    <submittedName>
        <fullName evidence="1">Abi-like protein</fullName>
    </submittedName>
</protein>
<proteinExistence type="predicted"/>
<dbReference type="InterPro" id="IPR011664">
    <property type="entry name" value="Abi_system_AbiD/AbiF-like"/>
</dbReference>
<name>A0A450T7S3_9GAMM</name>
<evidence type="ECO:0000313" key="1">
    <source>
        <dbReference type="EMBL" id="VFJ62773.1"/>
    </source>
</evidence>
<dbReference type="AlphaFoldDB" id="A0A450T7S3"/>
<organism evidence="1">
    <name type="scientific">Candidatus Kentrum sp. FW</name>
    <dbReference type="NCBI Taxonomy" id="2126338"/>
    <lineage>
        <taxon>Bacteria</taxon>
        <taxon>Pseudomonadati</taxon>
        <taxon>Pseudomonadota</taxon>
        <taxon>Gammaproteobacteria</taxon>
        <taxon>Candidatus Kentrum</taxon>
    </lineage>
</organism>
<dbReference type="EMBL" id="CAADEW010000135">
    <property type="protein sequence ID" value="VFJ62773.1"/>
    <property type="molecule type" value="Genomic_DNA"/>
</dbReference>
<accession>A0A450T7S3</accession>
<sequence>MANTYGLDDTVMQSLLRHLAYIRNLCAHHSRIWNRKLTVTIKLPRSKPPGLIRNFNATKKQERNLYNTLVMLIYLMDIINPSNKWKERLSHLVSKHGIDVYSMGFPVSYKELPIWRMQ</sequence>
<reference evidence="1" key="1">
    <citation type="submission" date="2019-02" db="EMBL/GenBank/DDBJ databases">
        <authorList>
            <person name="Gruber-Vodicka R. H."/>
            <person name="Seah K. B. B."/>
        </authorList>
    </citation>
    <scope>NUCLEOTIDE SEQUENCE</scope>
    <source>
        <strain evidence="1">BECK_BZ15</strain>
    </source>
</reference>